<accession>A0A392T6K7</accession>
<dbReference type="EMBL" id="LXQA010516332">
    <property type="protein sequence ID" value="MCI56698.1"/>
    <property type="molecule type" value="Genomic_DNA"/>
</dbReference>
<sequence>MGCLDDGHFNVELENGMNICCGENGKDGAVIEDAVK</sequence>
<feature type="non-terminal residue" evidence="1">
    <location>
        <position position="36"/>
    </location>
</feature>
<organism evidence="1 2">
    <name type="scientific">Trifolium medium</name>
    <dbReference type="NCBI Taxonomy" id="97028"/>
    <lineage>
        <taxon>Eukaryota</taxon>
        <taxon>Viridiplantae</taxon>
        <taxon>Streptophyta</taxon>
        <taxon>Embryophyta</taxon>
        <taxon>Tracheophyta</taxon>
        <taxon>Spermatophyta</taxon>
        <taxon>Magnoliopsida</taxon>
        <taxon>eudicotyledons</taxon>
        <taxon>Gunneridae</taxon>
        <taxon>Pentapetalae</taxon>
        <taxon>rosids</taxon>
        <taxon>fabids</taxon>
        <taxon>Fabales</taxon>
        <taxon>Fabaceae</taxon>
        <taxon>Papilionoideae</taxon>
        <taxon>50 kb inversion clade</taxon>
        <taxon>NPAAA clade</taxon>
        <taxon>Hologalegina</taxon>
        <taxon>IRL clade</taxon>
        <taxon>Trifolieae</taxon>
        <taxon>Trifolium</taxon>
    </lineage>
</organism>
<dbReference type="GO" id="GO:0016787">
    <property type="term" value="F:hydrolase activity"/>
    <property type="evidence" value="ECO:0007669"/>
    <property type="project" value="UniProtKB-KW"/>
</dbReference>
<protein>
    <submittedName>
        <fullName evidence="1">GTP cyclohydrolase i</fullName>
    </submittedName>
</protein>
<evidence type="ECO:0000313" key="1">
    <source>
        <dbReference type="EMBL" id="MCI56698.1"/>
    </source>
</evidence>
<keyword evidence="1" id="KW-0378">Hydrolase</keyword>
<reference evidence="1 2" key="1">
    <citation type="journal article" date="2018" name="Front. Plant Sci.">
        <title>Red Clover (Trifolium pratense) and Zigzag Clover (T. medium) - A Picture of Genomic Similarities and Differences.</title>
        <authorList>
            <person name="Dluhosova J."/>
            <person name="Istvanek J."/>
            <person name="Nedelnik J."/>
            <person name="Repkova J."/>
        </authorList>
    </citation>
    <scope>NUCLEOTIDE SEQUENCE [LARGE SCALE GENOMIC DNA]</scope>
    <source>
        <strain evidence="2">cv. 10/8</strain>
        <tissue evidence="1">Leaf</tissue>
    </source>
</reference>
<proteinExistence type="predicted"/>
<dbReference type="Proteomes" id="UP000265520">
    <property type="component" value="Unassembled WGS sequence"/>
</dbReference>
<name>A0A392T6K7_9FABA</name>
<evidence type="ECO:0000313" key="2">
    <source>
        <dbReference type="Proteomes" id="UP000265520"/>
    </source>
</evidence>
<dbReference type="AlphaFoldDB" id="A0A392T6K7"/>
<keyword evidence="2" id="KW-1185">Reference proteome</keyword>
<comment type="caution">
    <text evidence="1">The sequence shown here is derived from an EMBL/GenBank/DDBJ whole genome shotgun (WGS) entry which is preliminary data.</text>
</comment>